<evidence type="ECO:0000313" key="2">
    <source>
        <dbReference type="Proteomes" id="UP001168990"/>
    </source>
</evidence>
<keyword evidence="2" id="KW-1185">Reference proteome</keyword>
<accession>A0AA39C4M8</accession>
<name>A0AA39C4M8_9HYME</name>
<reference evidence="1" key="2">
    <citation type="submission" date="2023-03" db="EMBL/GenBank/DDBJ databases">
        <authorList>
            <person name="Inwood S.N."/>
            <person name="Skelly J.G."/>
            <person name="Guhlin J."/>
            <person name="Harrop T.W.R."/>
            <person name="Goldson S.G."/>
            <person name="Dearden P.K."/>
        </authorList>
    </citation>
    <scope>NUCLEOTIDE SEQUENCE</scope>
    <source>
        <strain evidence="1">Irish</strain>
        <tissue evidence="1">Whole body</tissue>
    </source>
</reference>
<gene>
    <name evidence="1" type="ORF">PV328_011545</name>
</gene>
<reference evidence="1" key="1">
    <citation type="journal article" date="2023" name="bioRxiv">
        <title>Scaffold-level genome assemblies of two parasitoid biocontrol wasps reveal the parthenogenesis mechanism and an associated novel virus.</title>
        <authorList>
            <person name="Inwood S."/>
            <person name="Skelly J."/>
            <person name="Guhlin J."/>
            <person name="Harrop T."/>
            <person name="Goldson S."/>
            <person name="Dearden P."/>
        </authorList>
    </citation>
    <scope>NUCLEOTIDE SEQUENCE</scope>
    <source>
        <strain evidence="1">Irish</strain>
        <tissue evidence="1">Whole body</tissue>
    </source>
</reference>
<evidence type="ECO:0000313" key="1">
    <source>
        <dbReference type="EMBL" id="KAK0157855.1"/>
    </source>
</evidence>
<sequence length="578" mass="66867">MDISTWNTSDGFSSISTQSLRNYEKLSEFNFNLNHWQRLTSIAINNSMTTPATRLHQQQSHPVRYFQIHKPPRSQYNLQIASHLHHQQQQQQYNNPHHPQHYALISTSISPDNSINLKKYENNLSISYFANQSASKSIISSQNINIKPLDDRQYNCQAHGVQNEIGHQPKYIITNGHSTVLPGEISFTTCLTLTNWIERLCPTIIHNNFNSDCLPIPPQLSPSSSTVQSVYAYRNYHAFECVNIIEAVPDILKNIRPGTFIIRSTVISVSVGRNEEYLQRDDRNLIEQLRQPVSNINSEFSIAINPRNWSLLLKRTRVNNNKINNSNSKQSERLLEIKRNFLIHNNCKNRKTNIINERLNNLHNQKTYADVLQDTRKYNCDKLKNMELCKKLTSSTMNNSDKKKRIHSSKNNDININESTATFIARAAKRTSRGSSTDSGLCLDDSIKSDSIDNPQITDDLINDINEQKSFNKIAEDFCFGPLLDDSSLLNVFDKYCQERKRMTYTNLLAQQSNNESFNVIMTDNSDVYTTNLLNGRMANHSQINSTYYHHHRQQQQDEEQWRHDNLYNIQSNDQKKV</sequence>
<comment type="caution">
    <text evidence="1">The sequence shown here is derived from an EMBL/GenBank/DDBJ whole genome shotgun (WGS) entry which is preliminary data.</text>
</comment>
<organism evidence="1 2">
    <name type="scientific">Microctonus aethiopoides</name>
    <dbReference type="NCBI Taxonomy" id="144406"/>
    <lineage>
        <taxon>Eukaryota</taxon>
        <taxon>Metazoa</taxon>
        <taxon>Ecdysozoa</taxon>
        <taxon>Arthropoda</taxon>
        <taxon>Hexapoda</taxon>
        <taxon>Insecta</taxon>
        <taxon>Pterygota</taxon>
        <taxon>Neoptera</taxon>
        <taxon>Endopterygota</taxon>
        <taxon>Hymenoptera</taxon>
        <taxon>Apocrita</taxon>
        <taxon>Ichneumonoidea</taxon>
        <taxon>Braconidae</taxon>
        <taxon>Euphorinae</taxon>
        <taxon>Microctonus</taxon>
    </lineage>
</organism>
<dbReference type="Proteomes" id="UP001168990">
    <property type="component" value="Unassembled WGS sequence"/>
</dbReference>
<proteinExistence type="predicted"/>
<dbReference type="EMBL" id="JAQQBS010001425">
    <property type="protein sequence ID" value="KAK0157855.1"/>
    <property type="molecule type" value="Genomic_DNA"/>
</dbReference>
<protein>
    <submittedName>
        <fullName evidence="1">Uncharacterized protein</fullName>
    </submittedName>
</protein>
<dbReference type="AlphaFoldDB" id="A0AA39C4M8"/>